<name>A0A6I2MJ49_9FLAO</name>
<dbReference type="AlphaFoldDB" id="A0A6I2MJ49"/>
<reference evidence="1 2" key="1">
    <citation type="submission" date="2019-11" db="EMBL/GenBank/DDBJ databases">
        <title>Maribacter lutea sp. nov., a marine bacterium isolated from intertidal sand.</title>
        <authorList>
            <person name="Liu A."/>
        </authorList>
    </citation>
    <scope>NUCLEOTIDE SEQUENCE [LARGE SCALE GENOMIC DNA]</scope>
    <source>
        <strain evidence="1 2">RZ05</strain>
    </source>
</reference>
<dbReference type="Proteomes" id="UP000443153">
    <property type="component" value="Unassembled WGS sequence"/>
</dbReference>
<proteinExistence type="predicted"/>
<comment type="caution">
    <text evidence="1">The sequence shown here is derived from an EMBL/GenBank/DDBJ whole genome shotgun (WGS) entry which is preliminary data.</text>
</comment>
<dbReference type="RefSeq" id="WP_154362589.1">
    <property type="nucleotide sequence ID" value="NZ_WKJH01000001.1"/>
</dbReference>
<evidence type="ECO:0000313" key="1">
    <source>
        <dbReference type="EMBL" id="MRX62590.1"/>
    </source>
</evidence>
<dbReference type="EMBL" id="WKJH01000001">
    <property type="protein sequence ID" value="MRX62590.1"/>
    <property type="molecule type" value="Genomic_DNA"/>
</dbReference>
<sequence>MYKQLFFLFLILMVTPQISKAQKSDSPIWAKFNITRAITGNKDSSKELVRAGAYTAFYTKKNNDTLYMANVFSKRSSESYGPIDNIKIIRKSNGKEFKYEGVVFSFEWHYKNSYDDEQGVARVNVILVKDKPKGSAFAMKLLTEDNQFLEYEGEVEGVVNDRIFEYLEEKNHSAENL</sequence>
<gene>
    <name evidence="1" type="ORF">GJ691_00290</name>
</gene>
<organism evidence="1 2">
    <name type="scientific">Maribacter luteus</name>
    <dbReference type="NCBI Taxonomy" id="2594478"/>
    <lineage>
        <taxon>Bacteria</taxon>
        <taxon>Pseudomonadati</taxon>
        <taxon>Bacteroidota</taxon>
        <taxon>Flavobacteriia</taxon>
        <taxon>Flavobacteriales</taxon>
        <taxon>Flavobacteriaceae</taxon>
        <taxon>Maribacter</taxon>
    </lineage>
</organism>
<accession>A0A6I2MJ49</accession>
<protein>
    <submittedName>
        <fullName evidence="1">Uncharacterized protein</fullName>
    </submittedName>
</protein>
<keyword evidence="2" id="KW-1185">Reference proteome</keyword>
<dbReference type="OrthoDB" id="1429197at2"/>
<evidence type="ECO:0000313" key="2">
    <source>
        <dbReference type="Proteomes" id="UP000443153"/>
    </source>
</evidence>